<feature type="disulfide bond" evidence="11">
    <location>
        <begin position="688"/>
        <end position="697"/>
    </location>
</feature>
<dbReference type="PROSITE" id="PS50027">
    <property type="entry name" value="EGF_LAM_2"/>
    <property type="match status" value="4"/>
</dbReference>
<evidence type="ECO:0000313" key="19">
    <source>
        <dbReference type="Proteomes" id="UP001075354"/>
    </source>
</evidence>
<evidence type="ECO:0000256" key="3">
    <source>
        <dbReference type="ARBA" id="ARBA00022530"/>
    </source>
</evidence>
<name>A0AAV7XD21_9NEOP</name>
<feature type="disulfide bond" evidence="12">
    <location>
        <begin position="153"/>
        <end position="171"/>
    </location>
</feature>
<keyword evidence="9 13" id="KW-0424">Laminin EGF-like domain</keyword>
<feature type="domain" description="Laminin IV type A" evidence="17">
    <location>
        <begin position="1138"/>
        <end position="1318"/>
    </location>
</feature>
<dbReference type="CDD" id="cd00055">
    <property type="entry name" value="EGF_Lam"/>
    <property type="match status" value="4"/>
</dbReference>
<feature type="disulfide bond" evidence="11">
    <location>
        <begin position="739"/>
        <end position="748"/>
    </location>
</feature>
<gene>
    <name evidence="18" type="ORF">ONE63_001735</name>
</gene>
<dbReference type="Pfam" id="PF00052">
    <property type="entry name" value="Laminin_B"/>
    <property type="match status" value="3"/>
</dbReference>
<comment type="subcellular location">
    <subcellularLocation>
        <location evidence="1">Secreted</location>
        <location evidence="1">Extracellular space</location>
        <location evidence="1">Extracellular matrix</location>
        <location evidence="1">Basement membrane</location>
    </subcellularLocation>
</comment>
<feature type="domain" description="Ig-like" evidence="16">
    <location>
        <begin position="1624"/>
        <end position="1706"/>
    </location>
</feature>
<feature type="disulfide bond" evidence="13">
    <location>
        <begin position="1063"/>
        <end position="1075"/>
    </location>
</feature>
<feature type="disulfide bond" evidence="12">
    <location>
        <begin position="185"/>
        <end position="197"/>
    </location>
</feature>
<dbReference type="Gene3D" id="2.10.25.10">
    <property type="entry name" value="Laminin"/>
    <property type="match status" value="3"/>
</dbReference>
<dbReference type="EMBL" id="JAPTSV010000011">
    <property type="protein sequence ID" value="KAJ1522549.1"/>
    <property type="molecule type" value="Genomic_DNA"/>
</dbReference>
<dbReference type="InterPro" id="IPR036055">
    <property type="entry name" value="LDL_receptor-like_sf"/>
</dbReference>
<reference evidence="18" key="1">
    <citation type="submission" date="2022-12" db="EMBL/GenBank/DDBJ databases">
        <title>Chromosome-level genome assembly of the bean flower thrips Megalurothrips usitatus.</title>
        <authorList>
            <person name="Ma L."/>
            <person name="Liu Q."/>
            <person name="Li H."/>
            <person name="Cai W."/>
        </authorList>
    </citation>
    <scope>NUCLEOTIDE SEQUENCE</scope>
    <source>
        <strain evidence="18">Cailab_2022a</strain>
    </source>
</reference>
<evidence type="ECO:0000256" key="12">
    <source>
        <dbReference type="PROSITE-ProRule" id="PRU00124"/>
    </source>
</evidence>
<evidence type="ECO:0000259" key="15">
    <source>
        <dbReference type="PROSITE" id="PS50027"/>
    </source>
</evidence>
<evidence type="ECO:0008006" key="20">
    <source>
        <dbReference type="Google" id="ProtNLM"/>
    </source>
</evidence>
<dbReference type="Pfam" id="PF13927">
    <property type="entry name" value="Ig_3"/>
    <property type="match status" value="8"/>
</dbReference>
<dbReference type="PROSITE" id="PS50835">
    <property type="entry name" value="IG_LIKE"/>
    <property type="match status" value="9"/>
</dbReference>
<feature type="domain" description="Ig-like" evidence="16">
    <location>
        <begin position="1901"/>
        <end position="1987"/>
    </location>
</feature>
<dbReference type="InterPro" id="IPR002049">
    <property type="entry name" value="LE_dom"/>
</dbReference>
<feature type="disulfide bond" evidence="13">
    <location>
        <begin position="1083"/>
        <end position="1092"/>
    </location>
</feature>
<dbReference type="SMART" id="SM00409">
    <property type="entry name" value="IG"/>
    <property type="match status" value="9"/>
</dbReference>
<feature type="domain" description="Ig-like" evidence="16">
    <location>
        <begin position="48"/>
        <end position="114"/>
    </location>
</feature>
<feature type="domain" description="Laminin IV type A" evidence="17">
    <location>
        <begin position="794"/>
        <end position="976"/>
    </location>
</feature>
<dbReference type="InterPro" id="IPR023415">
    <property type="entry name" value="LDLR_class-A_CS"/>
</dbReference>
<dbReference type="PROSITE" id="PS01248">
    <property type="entry name" value="EGF_LAM_1"/>
    <property type="match status" value="4"/>
</dbReference>
<dbReference type="PROSITE" id="PS50068">
    <property type="entry name" value="LDLRA_2"/>
    <property type="match status" value="3"/>
</dbReference>
<feature type="domain" description="Ig-like" evidence="16">
    <location>
        <begin position="1717"/>
        <end position="1804"/>
    </location>
</feature>
<evidence type="ECO:0000256" key="4">
    <source>
        <dbReference type="ARBA" id="ARBA00022729"/>
    </source>
</evidence>
<dbReference type="SMART" id="SM00408">
    <property type="entry name" value="IGc2"/>
    <property type="match status" value="9"/>
</dbReference>
<dbReference type="Gene3D" id="2.60.40.10">
    <property type="entry name" value="Immunoglobulins"/>
    <property type="match status" value="9"/>
</dbReference>
<keyword evidence="6" id="KW-0084">Basement membrane</keyword>
<evidence type="ECO:0000259" key="17">
    <source>
        <dbReference type="PROSITE" id="PS51115"/>
    </source>
</evidence>
<dbReference type="SUPFAM" id="SSF48726">
    <property type="entry name" value="Immunoglobulin"/>
    <property type="match status" value="9"/>
</dbReference>
<dbReference type="Gene3D" id="2.170.300.10">
    <property type="entry name" value="Tie2 ligand-binding domain superfamily"/>
    <property type="match status" value="2"/>
</dbReference>
<feature type="disulfide bond" evidence="12">
    <location>
        <begin position="248"/>
        <end position="263"/>
    </location>
</feature>
<accession>A0AAV7XD21</accession>
<dbReference type="CDD" id="cd00112">
    <property type="entry name" value="LDLa"/>
    <property type="match status" value="2"/>
</dbReference>
<feature type="disulfide bond" evidence="12">
    <location>
        <begin position="204"/>
        <end position="219"/>
    </location>
</feature>
<feature type="domain" description="Laminin EGF-like" evidence="15">
    <location>
        <begin position="1063"/>
        <end position="1112"/>
    </location>
</feature>
<dbReference type="InterPro" id="IPR003598">
    <property type="entry name" value="Ig_sub2"/>
</dbReference>
<dbReference type="Proteomes" id="UP001075354">
    <property type="component" value="Chromosome 11"/>
</dbReference>
<keyword evidence="5" id="KW-0677">Repeat</keyword>
<evidence type="ECO:0000256" key="2">
    <source>
        <dbReference type="ARBA" id="ARBA00022525"/>
    </source>
</evidence>
<dbReference type="FunFam" id="2.10.25.10:FF:000307">
    <property type="entry name" value="Basement membrane-specific heparan sulfate proteoglycan core protein"/>
    <property type="match status" value="1"/>
</dbReference>
<dbReference type="GO" id="GO:0030154">
    <property type="term" value="P:cell differentiation"/>
    <property type="evidence" value="ECO:0007669"/>
    <property type="project" value="UniProtKB-ARBA"/>
</dbReference>
<dbReference type="InterPro" id="IPR013783">
    <property type="entry name" value="Ig-like_fold"/>
</dbReference>
<dbReference type="GO" id="GO:0048513">
    <property type="term" value="P:animal organ development"/>
    <property type="evidence" value="ECO:0007669"/>
    <property type="project" value="UniProtKB-ARBA"/>
</dbReference>
<feature type="domain" description="EGF-like" evidence="14">
    <location>
        <begin position="662"/>
        <end position="698"/>
    </location>
</feature>
<dbReference type="PROSITE" id="PS00022">
    <property type="entry name" value="EGF_1"/>
    <property type="match status" value="2"/>
</dbReference>
<dbReference type="Pfam" id="PF00057">
    <property type="entry name" value="Ldl_recept_a"/>
    <property type="match status" value="3"/>
</dbReference>
<dbReference type="InterPro" id="IPR000034">
    <property type="entry name" value="Laminin_IV"/>
</dbReference>
<dbReference type="GO" id="GO:0005604">
    <property type="term" value="C:basement membrane"/>
    <property type="evidence" value="ECO:0007669"/>
    <property type="project" value="UniProtKB-SubCell"/>
</dbReference>
<dbReference type="Pfam" id="PF24973">
    <property type="entry name" value="EGF_LMN_ATRN"/>
    <property type="match status" value="1"/>
</dbReference>
<feature type="domain" description="Ig-like" evidence="16">
    <location>
        <begin position="1812"/>
        <end position="1894"/>
    </location>
</feature>
<feature type="domain" description="Ig-like" evidence="16">
    <location>
        <begin position="1515"/>
        <end position="1605"/>
    </location>
</feature>
<feature type="disulfide bond" evidence="13">
    <location>
        <begin position="1031"/>
        <end position="1040"/>
    </location>
</feature>
<evidence type="ECO:0000256" key="9">
    <source>
        <dbReference type="ARBA" id="ARBA00023292"/>
    </source>
</evidence>
<feature type="disulfide bond" evidence="12">
    <location>
        <begin position="192"/>
        <end position="210"/>
    </location>
</feature>
<keyword evidence="7 11" id="KW-1015">Disulfide bond</keyword>
<dbReference type="InterPro" id="IPR007110">
    <property type="entry name" value="Ig-like_dom"/>
</dbReference>
<dbReference type="SUPFAM" id="SSF57424">
    <property type="entry name" value="LDL receptor-like module"/>
    <property type="match status" value="3"/>
</dbReference>
<proteinExistence type="predicted"/>
<keyword evidence="10" id="KW-0393">Immunoglobulin domain</keyword>
<evidence type="ECO:0000256" key="13">
    <source>
        <dbReference type="PROSITE-ProRule" id="PRU00460"/>
    </source>
</evidence>
<comment type="caution">
    <text evidence="18">The sequence shown here is derived from an EMBL/GenBank/DDBJ whole genome shotgun (WGS) entry which is preliminary data.</text>
</comment>
<dbReference type="FunFam" id="4.10.400.10:FF:000062">
    <property type="entry name" value="Terribly reduced optic lobes, isoform AI"/>
    <property type="match status" value="1"/>
</dbReference>
<dbReference type="PROSITE" id="PS01209">
    <property type="entry name" value="LDLRA_1"/>
    <property type="match status" value="1"/>
</dbReference>
<dbReference type="FunFam" id="2.60.40.10:FF:000032">
    <property type="entry name" value="palladin isoform X1"/>
    <property type="match status" value="1"/>
</dbReference>
<evidence type="ECO:0000259" key="14">
    <source>
        <dbReference type="PROSITE" id="PS50026"/>
    </source>
</evidence>
<feature type="domain" description="Ig-like" evidence="16">
    <location>
        <begin position="1992"/>
        <end position="2082"/>
    </location>
</feature>
<keyword evidence="4" id="KW-0732">Signal</keyword>
<dbReference type="PROSITE" id="PS50026">
    <property type="entry name" value="EGF_3"/>
    <property type="match status" value="2"/>
</dbReference>
<dbReference type="InterPro" id="IPR056863">
    <property type="entry name" value="LMN_ATRN_NET-like_EGF"/>
</dbReference>
<dbReference type="InterPro" id="IPR036179">
    <property type="entry name" value="Ig-like_dom_sf"/>
</dbReference>
<dbReference type="PANTHER" id="PTHR12231:SF253">
    <property type="entry name" value="DPR-INTERACTING PROTEIN ETA, ISOFORM B-RELATED"/>
    <property type="match status" value="1"/>
</dbReference>
<feature type="disulfide bond" evidence="11">
    <location>
        <begin position="720"/>
        <end position="737"/>
    </location>
</feature>
<dbReference type="SMART" id="SM00192">
    <property type="entry name" value="LDLa"/>
    <property type="match status" value="3"/>
</dbReference>
<dbReference type="SMART" id="SM00281">
    <property type="entry name" value="LamB"/>
    <property type="match status" value="3"/>
</dbReference>
<evidence type="ECO:0000259" key="16">
    <source>
        <dbReference type="PROSITE" id="PS50835"/>
    </source>
</evidence>
<keyword evidence="3" id="KW-0272">Extracellular matrix</keyword>
<protein>
    <recommendedName>
        <fullName evidence="20">Basement membrane-specific heparan sulfate proteoglycan core protein</fullName>
    </recommendedName>
</protein>
<evidence type="ECO:0000256" key="5">
    <source>
        <dbReference type="ARBA" id="ARBA00022737"/>
    </source>
</evidence>
<dbReference type="PRINTS" id="PR00261">
    <property type="entry name" value="LDLRECEPTOR"/>
</dbReference>
<feature type="disulfide bond" evidence="12">
    <location>
        <begin position="146"/>
        <end position="158"/>
    </location>
</feature>
<dbReference type="FunFam" id="2.10.25.10:FF:000188">
    <property type="entry name" value="Laminin subunit gamma 2"/>
    <property type="match status" value="1"/>
</dbReference>
<comment type="caution">
    <text evidence="11">Lacks conserved residue(s) required for the propagation of feature annotation.</text>
</comment>
<dbReference type="SMART" id="SM00180">
    <property type="entry name" value="EGF_Lam"/>
    <property type="match status" value="5"/>
</dbReference>
<dbReference type="Pfam" id="PF00053">
    <property type="entry name" value="EGF_laminin"/>
    <property type="match status" value="5"/>
</dbReference>
<feature type="domain" description="Laminin EGF-like" evidence="15">
    <location>
        <begin position="661"/>
        <end position="717"/>
    </location>
</feature>
<keyword evidence="19" id="KW-1185">Reference proteome</keyword>
<evidence type="ECO:0000256" key="7">
    <source>
        <dbReference type="ARBA" id="ARBA00023157"/>
    </source>
</evidence>
<dbReference type="PROSITE" id="PS51115">
    <property type="entry name" value="LAMININ_IVA"/>
    <property type="match status" value="3"/>
</dbReference>
<keyword evidence="8" id="KW-0325">Glycoprotein</keyword>
<dbReference type="InterPro" id="IPR003599">
    <property type="entry name" value="Ig_sub"/>
</dbReference>
<evidence type="ECO:0000256" key="10">
    <source>
        <dbReference type="ARBA" id="ARBA00023319"/>
    </source>
</evidence>
<keyword evidence="11" id="KW-0245">EGF-like domain</keyword>
<feature type="domain" description="Laminin EGF-like" evidence="15">
    <location>
        <begin position="719"/>
        <end position="768"/>
    </location>
</feature>
<feature type="domain" description="EGF-like" evidence="14">
    <location>
        <begin position="711"/>
        <end position="749"/>
    </location>
</feature>
<dbReference type="GO" id="GO:0048731">
    <property type="term" value="P:system development"/>
    <property type="evidence" value="ECO:0007669"/>
    <property type="project" value="UniProtKB-ARBA"/>
</dbReference>
<evidence type="ECO:0000256" key="11">
    <source>
        <dbReference type="PROSITE-ProRule" id="PRU00076"/>
    </source>
</evidence>
<feature type="domain" description="Laminin EGF-like" evidence="15">
    <location>
        <begin position="1012"/>
        <end position="1058"/>
    </location>
</feature>
<feature type="disulfide bond" evidence="12">
    <location>
        <begin position="165"/>
        <end position="180"/>
    </location>
</feature>
<dbReference type="InterPro" id="IPR051170">
    <property type="entry name" value="Neural/epithelial_adhesion"/>
</dbReference>
<evidence type="ECO:0000256" key="6">
    <source>
        <dbReference type="ARBA" id="ARBA00022869"/>
    </source>
</evidence>
<dbReference type="PANTHER" id="PTHR12231">
    <property type="entry name" value="CTX-RELATED TYPE I TRANSMEMBRANE PROTEIN"/>
    <property type="match status" value="1"/>
</dbReference>
<feature type="domain" description="Ig-like" evidence="16">
    <location>
        <begin position="265"/>
        <end position="348"/>
    </location>
</feature>
<dbReference type="SMART" id="SM00181">
    <property type="entry name" value="EGF"/>
    <property type="match status" value="5"/>
</dbReference>
<keyword evidence="2" id="KW-0964">Secreted</keyword>
<evidence type="ECO:0000256" key="1">
    <source>
        <dbReference type="ARBA" id="ARBA00004302"/>
    </source>
</evidence>
<evidence type="ECO:0000313" key="18">
    <source>
        <dbReference type="EMBL" id="KAJ1522549.1"/>
    </source>
</evidence>
<dbReference type="SUPFAM" id="SSF57196">
    <property type="entry name" value="EGF/Laminin"/>
    <property type="match status" value="3"/>
</dbReference>
<sequence>MFNISDFTCANTHVLLLYFVLIREDVNSIGISLSVTAGAVGLNLRTYPEDQIIKEGFLGRQVVFQCRDEGPLRARVKWSRANNLPLPPGSQDLNGRLEMPNIQLDHSGNYICEAVGYPENVPGSRLTVLLKVEQYLRPTTRPPQVCGAHEATCSSGECVPKSTVCDGNLDCSDGSDEMRCNPDGCEPNQYQCDNKKCVMKTWRCDSDDDCGDGSDERNCATNPPGSLCHYHEFECSSRNQCIPKSFHCDGEVDCQDGSDESGCFPVQIAEPPKKMEVLQTGETMTLTCRAVGVPTPVVVWRLNWGHVPAKCTSTSENGIGTLTCPNIQESDQGAYSCEALNMRGREFAVPDTILVVTSPNKTVCTPGSFNNDARHPGECISCFCFGVTSKCRSADLFTYQLPPPVESTELSSVRVDPYARTIEVLSGPTYNLPSVRSLGRNGFQIYSSTIERDGFRLGDNVYSYFAMPENFLGNQLKAYGGFLKYTVKYEGNGRPIDIPDVILSGNGYVLVHNANSSSPGQEVERTIRFFYGEWYRRLSSNRGSTSDRDVLASREEIMMALADVNNLLIKTRYIDGALLDTSLTNILMDSAGIRNVGQGKASFVEECQCPAGYSGLSCEVCSADYHRREHGPWLGMCMPEERPCPPGFYKNTSGNGLCERCPCPHTNPSNQFAHTCHLDTDGQVTCDCPQGYEGRRCEKCANGYQGNPIVPGDTCRPGYCNPAGSLSTSYELSTGACVCKANVTGPYCDKCKASTFHLDSRNQFGCVDCFCMGVSQQCSSSNWYRQQVVAQFTRDTQDFKIVEALKRDEPITAGIRLNPNSREIVYQDFSRLSSDVHYWKLPARFLGNKITSYGGDLKYVIRYEPTPGGQSSRNSAPDVELVSSNSAIRLLYFGHDQLEANRPQYITVPLYEQYWQRQDGQKVDRAHLLMALATLDDVLIKATYTTSTLEAGLLSVSLDVAEERNTGQERALAVEQCVCPPGHQGLSCEECSTGYTRSESNPGIYLGVCVPCNCNGHSSECDPESGVCRDCRGYTMGDQCEQCLPGFDGDATRGDCHPRDSGCHCDPRGSISSQCNSDGSCVCKTNVEGHSCDYCRPGTFDLSSANSEGCLNCFCMGVTDQCQSSTQYRIPIPSQVFDDNHGFRLTDNNRSPVVETGFKVDGLKNEIGYEFISPPTETYFWSLPSTFTGNKIASYGGNLTFTQRSVAGYGAQPTHDTDVVLFGNGISIYWSNLGRIDPNATQVVSIPLQESAGWRRLDLSGPRTASRRDLMIVLSSLEAILIRSSHSDKTFETYLSDVSMDTAVSMPTPEGYASQVESCRCPIGYAGLSCESCATGFYRNTSDLSASVLGSCLQCPCNGNEESCAISSDFRVTCYCKPGYTGRYCDNSGPDLDGVRVELTPLRVRQRVGAVVRFTCTYHGSELMDIEFEEIRKPSPASYLKSNLQGNYRPEAASLRQYKQSDEQVVDIVITSDLTAVKCRIKNTDGAEVAMVVSHITKVAEPYTPSPPPPEIVRPTIRIELAEPAIRIMEVGNTARFTCSARSFTNRGPVRLQWSKEGANLPHDRATDDGDGRLVIISVRPSDSGTYICTATDGSTYVTERASITVGDFPKDIILKKGSAPSIPEVHISPRYLDVHEGDPVEFTCHATGTPPPSLQWTGGPNNPRASFVDGVFRIPAAQRSDQAEYYCIASNPVGNSSVRTILYVQEGLSRPPPPVPSTRLSISPPEFNGLAGETVSLTCASGLNEYYVIQWSKVGGPDLPSTSTQQDGTLTIYNVNPADTGIYLCRATSRSTGAVEDIQARVTVSSNSGPPTAQIEPERQTVSQGTTAELRCLTSADPSAIRWSKAGEPDMGSNVQAVGNVLKIFNALVRNRGIYVCTVQNAAGSSQASTIVEVERREPPAIEIYPNQYQTVTVGGSALLQCRITSGIPSPAVMWKRTDGHPLSPNVEELPNGVLRFNQVTSAEGGSYTCEAQNEVGTTNATASLEIDSMPTITITPSSPVTVSAGQPVRLECRAHGVPHPTVIWSRNRPGYAYYEPTNLTAEISQNAVYEITRASKADEGSYSCTARNKAGLTEDRVQLIVEESNEVIDRYPERGDTGYSDREPFVVNIGGSAELRCDFRNNNSNTFIKWTRQDGEMPARHNVFQGALMLSNVQEEDAGLYVCEGYENSQLLFRTTARVIVNGL</sequence>
<feature type="domain" description="Ig-like" evidence="16">
    <location>
        <begin position="2094"/>
        <end position="2165"/>
    </location>
</feature>
<dbReference type="FunFam" id="2.10.25.10:FF:000090">
    <property type="entry name" value="laminin subunit alpha"/>
    <property type="match status" value="1"/>
</dbReference>
<evidence type="ECO:0000256" key="8">
    <source>
        <dbReference type="ARBA" id="ARBA00023180"/>
    </source>
</evidence>
<dbReference type="InterPro" id="IPR000742">
    <property type="entry name" value="EGF"/>
</dbReference>
<dbReference type="Gene3D" id="4.10.400.10">
    <property type="entry name" value="Low-density Lipoprotein Receptor"/>
    <property type="match status" value="3"/>
</dbReference>
<organism evidence="18 19">
    <name type="scientific">Megalurothrips usitatus</name>
    <name type="common">bean blossom thrips</name>
    <dbReference type="NCBI Taxonomy" id="439358"/>
    <lineage>
        <taxon>Eukaryota</taxon>
        <taxon>Metazoa</taxon>
        <taxon>Ecdysozoa</taxon>
        <taxon>Arthropoda</taxon>
        <taxon>Hexapoda</taxon>
        <taxon>Insecta</taxon>
        <taxon>Pterygota</taxon>
        <taxon>Neoptera</taxon>
        <taxon>Paraneoptera</taxon>
        <taxon>Thysanoptera</taxon>
        <taxon>Terebrantia</taxon>
        <taxon>Thripoidea</taxon>
        <taxon>Thripidae</taxon>
        <taxon>Megalurothrips</taxon>
    </lineage>
</organism>
<dbReference type="FunFam" id="2.10.25.10:FF:000033">
    <property type="entry name" value="Laminin subunit alpha 2"/>
    <property type="match status" value="1"/>
</dbReference>
<dbReference type="InterPro" id="IPR002172">
    <property type="entry name" value="LDrepeatLR_classA_rpt"/>
</dbReference>
<feature type="domain" description="Laminin IV type A" evidence="17">
    <location>
        <begin position="425"/>
        <end position="606"/>
    </location>
</feature>